<dbReference type="InterPro" id="IPR028233">
    <property type="entry name" value="BBIP10"/>
</dbReference>
<organism evidence="2 3">
    <name type="scientific">Anas platyrhynchos</name>
    <name type="common">Mallard</name>
    <name type="synonym">Anas boschas</name>
    <dbReference type="NCBI Taxonomy" id="8839"/>
    <lineage>
        <taxon>Eukaryota</taxon>
        <taxon>Metazoa</taxon>
        <taxon>Chordata</taxon>
        <taxon>Craniata</taxon>
        <taxon>Vertebrata</taxon>
        <taxon>Euteleostomi</taxon>
        <taxon>Archelosauria</taxon>
        <taxon>Archosauria</taxon>
        <taxon>Dinosauria</taxon>
        <taxon>Saurischia</taxon>
        <taxon>Theropoda</taxon>
        <taxon>Coelurosauria</taxon>
        <taxon>Aves</taxon>
        <taxon>Neognathae</taxon>
        <taxon>Galloanserae</taxon>
        <taxon>Anseriformes</taxon>
        <taxon>Anatidae</taxon>
        <taxon>Anatinae</taxon>
        <taxon>Anas</taxon>
    </lineage>
</organism>
<dbReference type="Pfam" id="PF14777">
    <property type="entry name" value="BBIP10"/>
    <property type="match status" value="1"/>
</dbReference>
<feature type="region of interest" description="Disordered" evidence="1">
    <location>
        <begin position="1"/>
        <end position="30"/>
    </location>
</feature>
<reference evidence="2" key="1">
    <citation type="submission" date="2019-08" db="EMBL/GenBank/DDBJ databases">
        <title>Three high-quality genomes provides insights into domestication of ducks.</title>
        <authorList>
            <person name="Hou Z.C."/>
            <person name="Zhu F."/>
            <person name="Yin Z.T."/>
            <person name="Zhang F."/>
        </authorList>
    </citation>
    <scope>NUCLEOTIDE SEQUENCE [LARGE SCALE GENOMIC DNA]</scope>
</reference>
<dbReference type="GO" id="GO:0034464">
    <property type="term" value="C:BBSome"/>
    <property type="evidence" value="ECO:0007669"/>
    <property type="project" value="InterPro"/>
</dbReference>
<dbReference type="GO" id="GO:0060271">
    <property type="term" value="P:cilium assembly"/>
    <property type="evidence" value="ECO:0007669"/>
    <property type="project" value="InterPro"/>
</dbReference>
<evidence type="ECO:0000313" key="2">
    <source>
        <dbReference type="Ensembl" id="ENSAPLP00020011014.1"/>
    </source>
</evidence>
<reference evidence="2" key="2">
    <citation type="submission" date="2025-08" db="UniProtKB">
        <authorList>
            <consortium name="Ensembl"/>
        </authorList>
    </citation>
    <scope>IDENTIFICATION</scope>
</reference>
<dbReference type="PANTHER" id="PTHR28596">
    <property type="entry name" value="BBSOME-INTERACTING PROTEIN 1"/>
    <property type="match status" value="1"/>
</dbReference>
<name>A0A8B9STB1_ANAPL</name>
<sequence>QTKEAAVPTETSGKAPASPGGGGAMPEGKAAFREVLPKQGQLSTEDVPAMVLCKPKVLPLKSVALEKLEELQRAAAEAAGRASEGAPGSQR</sequence>
<dbReference type="GO" id="GO:0097500">
    <property type="term" value="P:receptor localization to non-motile cilium"/>
    <property type="evidence" value="ECO:0007669"/>
    <property type="project" value="TreeGrafter"/>
</dbReference>
<reference evidence="2" key="3">
    <citation type="submission" date="2025-09" db="UniProtKB">
        <authorList>
            <consortium name="Ensembl"/>
        </authorList>
    </citation>
    <scope>IDENTIFICATION</scope>
</reference>
<proteinExistence type="predicted"/>
<evidence type="ECO:0000256" key="1">
    <source>
        <dbReference type="SAM" id="MobiDB-lite"/>
    </source>
</evidence>
<evidence type="ECO:0008006" key="4">
    <source>
        <dbReference type="Google" id="ProtNLM"/>
    </source>
</evidence>
<dbReference type="AlphaFoldDB" id="A0A8B9STB1"/>
<protein>
    <recommendedName>
        <fullName evidence="4">BBSome-interacting protein 1</fullName>
    </recommendedName>
</protein>
<dbReference type="PANTHER" id="PTHR28596:SF1">
    <property type="entry name" value="BBSOME-INTERACTING PROTEIN 1"/>
    <property type="match status" value="1"/>
</dbReference>
<accession>A0A8B9STB1</accession>
<dbReference type="Proteomes" id="UP000694400">
    <property type="component" value="Chromosome 7"/>
</dbReference>
<dbReference type="Ensembl" id="ENSAPLT00020011857.1">
    <property type="protein sequence ID" value="ENSAPLP00020011014.1"/>
    <property type="gene ID" value="ENSAPLG00020008124.1"/>
</dbReference>
<evidence type="ECO:0000313" key="3">
    <source>
        <dbReference type="Proteomes" id="UP000694400"/>
    </source>
</evidence>